<name>A0A8B7ZW59_ACAPL</name>
<feature type="transmembrane region" description="Helical" evidence="2">
    <location>
        <begin position="291"/>
        <end position="314"/>
    </location>
</feature>
<dbReference type="OrthoDB" id="10069751at2759"/>
<keyword evidence="2" id="KW-1133">Transmembrane helix</keyword>
<sequence length="513" mass="57647">MAGSDAVYKSSASTEETPLVSSSRPMSQNGYPGKLQPWPRPLVVALCMLGLWRPGALQRASGQGGKCGRRPLPRVYSHQPSSARSVDCIGNTNDMSSAVHSGEGPAEVSGNDEAEQVWLSRGQLSWSQSVGNEECYLDGTQCDICNNYYGAFHTSDGKIKTLLCNGVMLLYLLTLTGLMAYDFAIYIIEFWGRKQNVLFLVSYFTYLFQVLVVPMFGLLTRFMAWAQLLVAECTWAALHNDFVFQRSQFLRAGTGAASFLSLGVFLVWPTFNGVLRIVYGDVYRPVWNTHAFLSRWTALASYVVYGSFCYLVYAQRRSFQNEFRVAAHFVASNAPRGDAGVDVSKDRLSSTYHQYRLVRNFVGTWMAFTMAVATWGLTAHLTWNYIIFTYCNSNQVAGLPVLNLLIWSQKIMFFVLPSLAVGGINMDYMWREFRFIMANHSRRRYSAFWHAIRKHLSSINLLGQGLSATLVFSALGLYLGLELGNSAQNVAFWNGPGEFHMFNISMFCDFKHN</sequence>
<dbReference type="AlphaFoldDB" id="A0A8B7ZW59"/>
<keyword evidence="2" id="KW-0812">Transmembrane</keyword>
<feature type="transmembrane region" description="Helical" evidence="2">
    <location>
        <begin position="461"/>
        <end position="481"/>
    </location>
</feature>
<dbReference type="RefSeq" id="XP_022107766.1">
    <property type="nucleotide sequence ID" value="XM_022252074.1"/>
</dbReference>
<evidence type="ECO:0000313" key="4">
    <source>
        <dbReference type="RefSeq" id="XP_022107766.1"/>
    </source>
</evidence>
<accession>A0A8B7ZW59</accession>
<protein>
    <submittedName>
        <fullName evidence="4">Uncharacterized protein LOC110988503</fullName>
    </submittedName>
</protein>
<feature type="transmembrane region" description="Helical" evidence="2">
    <location>
        <begin position="250"/>
        <end position="271"/>
    </location>
</feature>
<dbReference type="KEGG" id="aplc:110988503"/>
<reference evidence="4" key="1">
    <citation type="submission" date="2025-08" db="UniProtKB">
        <authorList>
            <consortium name="RefSeq"/>
        </authorList>
    </citation>
    <scope>IDENTIFICATION</scope>
</reference>
<keyword evidence="3" id="KW-1185">Reference proteome</keyword>
<dbReference type="OMA" id="WNTHAFL"/>
<feature type="compositionally biased region" description="Polar residues" evidence="1">
    <location>
        <begin position="10"/>
        <end position="30"/>
    </location>
</feature>
<feature type="transmembrane region" description="Helical" evidence="2">
    <location>
        <begin position="357"/>
        <end position="377"/>
    </location>
</feature>
<organism evidence="3 4">
    <name type="scientific">Acanthaster planci</name>
    <name type="common">Crown-of-thorns starfish</name>
    <dbReference type="NCBI Taxonomy" id="133434"/>
    <lineage>
        <taxon>Eukaryota</taxon>
        <taxon>Metazoa</taxon>
        <taxon>Echinodermata</taxon>
        <taxon>Eleutherozoa</taxon>
        <taxon>Asterozoa</taxon>
        <taxon>Asteroidea</taxon>
        <taxon>Valvatacea</taxon>
        <taxon>Valvatida</taxon>
        <taxon>Acanthasteridae</taxon>
        <taxon>Acanthaster</taxon>
    </lineage>
</organism>
<evidence type="ECO:0000256" key="1">
    <source>
        <dbReference type="SAM" id="MobiDB-lite"/>
    </source>
</evidence>
<feature type="transmembrane region" description="Helical" evidence="2">
    <location>
        <begin position="168"/>
        <end position="188"/>
    </location>
</feature>
<gene>
    <name evidence="4" type="primary">LOC110988503</name>
</gene>
<feature type="transmembrane region" description="Helical" evidence="2">
    <location>
        <begin position="411"/>
        <end position="430"/>
    </location>
</feature>
<feature type="region of interest" description="Disordered" evidence="1">
    <location>
        <begin position="1"/>
        <end position="33"/>
    </location>
</feature>
<keyword evidence="2" id="KW-0472">Membrane</keyword>
<proteinExistence type="predicted"/>
<feature type="transmembrane region" description="Helical" evidence="2">
    <location>
        <begin position="197"/>
        <end position="216"/>
    </location>
</feature>
<dbReference type="GeneID" id="110988503"/>
<evidence type="ECO:0000313" key="3">
    <source>
        <dbReference type="Proteomes" id="UP000694845"/>
    </source>
</evidence>
<dbReference type="Proteomes" id="UP000694845">
    <property type="component" value="Unplaced"/>
</dbReference>
<evidence type="ECO:0000256" key="2">
    <source>
        <dbReference type="SAM" id="Phobius"/>
    </source>
</evidence>